<dbReference type="PRINTS" id="PR00325">
    <property type="entry name" value="GERMIN"/>
</dbReference>
<dbReference type="Pfam" id="PF00190">
    <property type="entry name" value="Cupin_1"/>
    <property type="match status" value="1"/>
</dbReference>
<feature type="region of interest" description="Disordered" evidence="6">
    <location>
        <begin position="47"/>
        <end position="66"/>
    </location>
</feature>
<dbReference type="Gene3D" id="2.60.120.10">
    <property type="entry name" value="Jelly Rolls"/>
    <property type="match status" value="1"/>
</dbReference>
<comment type="similarity">
    <text evidence="2">Belongs to the germin family.</text>
</comment>
<dbReference type="GO" id="GO:0005576">
    <property type="term" value="C:extracellular region"/>
    <property type="evidence" value="ECO:0007669"/>
    <property type="project" value="UniProtKB-SubCell"/>
</dbReference>
<evidence type="ECO:0000256" key="5">
    <source>
        <dbReference type="ARBA" id="ARBA00023211"/>
    </source>
</evidence>
<keyword evidence="7" id="KW-0732">Signal</keyword>
<evidence type="ECO:0000313" key="9">
    <source>
        <dbReference type="EMBL" id="CAD9050986.1"/>
    </source>
</evidence>
<feature type="signal peptide" evidence="7">
    <location>
        <begin position="1"/>
        <end position="23"/>
    </location>
</feature>
<protein>
    <recommendedName>
        <fullName evidence="8">Cupin type-1 domain-containing protein</fullName>
    </recommendedName>
</protein>
<evidence type="ECO:0000256" key="7">
    <source>
        <dbReference type="SAM" id="SignalP"/>
    </source>
</evidence>
<keyword evidence="3" id="KW-0964">Secreted</keyword>
<evidence type="ECO:0000256" key="3">
    <source>
        <dbReference type="ARBA" id="ARBA00022525"/>
    </source>
</evidence>
<evidence type="ECO:0000256" key="1">
    <source>
        <dbReference type="ARBA" id="ARBA00004613"/>
    </source>
</evidence>
<dbReference type="GO" id="GO:0030145">
    <property type="term" value="F:manganese ion binding"/>
    <property type="evidence" value="ECO:0007669"/>
    <property type="project" value="InterPro"/>
</dbReference>
<organism evidence="9">
    <name type="scientific">Vitrella brassicaformis</name>
    <dbReference type="NCBI Taxonomy" id="1169539"/>
    <lineage>
        <taxon>Eukaryota</taxon>
        <taxon>Sar</taxon>
        <taxon>Alveolata</taxon>
        <taxon>Colpodellida</taxon>
        <taxon>Vitrellaceae</taxon>
        <taxon>Vitrella</taxon>
    </lineage>
</organism>
<name>A0A7S1NZR8_9ALVE</name>
<evidence type="ECO:0000259" key="8">
    <source>
        <dbReference type="SMART" id="SM00835"/>
    </source>
</evidence>
<comment type="subcellular location">
    <subcellularLocation>
        <location evidence="1">Secreted</location>
    </subcellularLocation>
</comment>
<accession>A0A7S1NZR8</accession>
<reference evidence="9" key="1">
    <citation type="submission" date="2021-01" db="EMBL/GenBank/DDBJ databases">
        <authorList>
            <person name="Corre E."/>
            <person name="Pelletier E."/>
            <person name="Niang G."/>
            <person name="Scheremetjew M."/>
            <person name="Finn R."/>
            <person name="Kale V."/>
            <person name="Holt S."/>
            <person name="Cochrane G."/>
            <person name="Meng A."/>
            <person name="Brown T."/>
            <person name="Cohen L."/>
        </authorList>
    </citation>
    <scope>NUCLEOTIDE SEQUENCE</scope>
    <source>
        <strain evidence="9">CCMP3346</strain>
    </source>
</reference>
<feature type="chain" id="PRO_5031219182" description="Cupin type-1 domain-containing protein" evidence="7">
    <location>
        <begin position="24"/>
        <end position="267"/>
    </location>
</feature>
<feature type="domain" description="Cupin type-1" evidence="8">
    <location>
        <begin position="85"/>
        <end position="242"/>
    </location>
</feature>
<dbReference type="InterPro" id="IPR001929">
    <property type="entry name" value="Germin"/>
</dbReference>
<proteinExistence type="inferred from homology"/>
<dbReference type="InterPro" id="IPR006045">
    <property type="entry name" value="Cupin_1"/>
</dbReference>
<evidence type="ECO:0000256" key="6">
    <source>
        <dbReference type="SAM" id="MobiDB-lite"/>
    </source>
</evidence>
<dbReference type="PANTHER" id="PTHR31238">
    <property type="entry name" value="GERMIN-LIKE PROTEIN SUBFAMILY 3 MEMBER 3"/>
    <property type="match status" value="1"/>
</dbReference>
<dbReference type="EMBL" id="HBGB01010635">
    <property type="protein sequence ID" value="CAD9050986.1"/>
    <property type="molecule type" value="Transcribed_RNA"/>
</dbReference>
<keyword evidence="5" id="KW-0464">Manganese</keyword>
<gene>
    <name evidence="9" type="ORF">VBRA1451_LOCUS6048</name>
</gene>
<dbReference type="SMART" id="SM00835">
    <property type="entry name" value="Cupin_1"/>
    <property type="match status" value="1"/>
</dbReference>
<dbReference type="InterPro" id="IPR011051">
    <property type="entry name" value="RmlC_Cupin_sf"/>
</dbReference>
<evidence type="ECO:0000256" key="2">
    <source>
        <dbReference type="ARBA" id="ARBA00007456"/>
    </source>
</evidence>
<keyword evidence="4" id="KW-0479">Metal-binding</keyword>
<evidence type="ECO:0000256" key="4">
    <source>
        <dbReference type="ARBA" id="ARBA00022723"/>
    </source>
</evidence>
<sequence>MTTALARLLVICFFAAACSTGWSKRFGETKQSVKVFASGGVKVFPSSNSTDSGADAATSRRQLEVPERYSGASDEKDFFAELNQRQLFDADDFRFEFDEAEVESANGDLRPRIIDTDPVLAVLPSEGVAQNLVTLGPCAVNQPHVHPRGIQASFVLKGPIFFGFLEENGGRFISADIEENQSIVIPQGLIHFAQNRGCDTVQFLANFDNRDPGVLTIASNFFTLPIDTLRGTLEGLDDETISRVAQIAKNAANPSRDPACAHACGLA</sequence>
<dbReference type="AlphaFoldDB" id="A0A7S1NZR8"/>
<dbReference type="InterPro" id="IPR014710">
    <property type="entry name" value="RmlC-like_jellyroll"/>
</dbReference>
<dbReference type="PROSITE" id="PS51257">
    <property type="entry name" value="PROKAR_LIPOPROTEIN"/>
    <property type="match status" value="1"/>
</dbReference>
<dbReference type="SUPFAM" id="SSF51182">
    <property type="entry name" value="RmlC-like cupins"/>
    <property type="match status" value="1"/>
</dbReference>